<accession>A0ACB6RRH6</accession>
<dbReference type="Proteomes" id="UP000799754">
    <property type="component" value="Unassembled WGS sequence"/>
</dbReference>
<organism evidence="1 2">
    <name type="scientific">Macroventuria anomochaeta</name>
    <dbReference type="NCBI Taxonomy" id="301207"/>
    <lineage>
        <taxon>Eukaryota</taxon>
        <taxon>Fungi</taxon>
        <taxon>Dikarya</taxon>
        <taxon>Ascomycota</taxon>
        <taxon>Pezizomycotina</taxon>
        <taxon>Dothideomycetes</taxon>
        <taxon>Pleosporomycetidae</taxon>
        <taxon>Pleosporales</taxon>
        <taxon>Pleosporineae</taxon>
        <taxon>Didymellaceae</taxon>
        <taxon>Macroventuria</taxon>
    </lineage>
</organism>
<gene>
    <name evidence="1" type="ORF">BU25DRAFT_400594</name>
</gene>
<evidence type="ECO:0000313" key="2">
    <source>
        <dbReference type="Proteomes" id="UP000799754"/>
    </source>
</evidence>
<sequence length="450" mass="50117">MPSWAKVLDGKPKPEERLRALANAYKKYSPRTILREALGYYDNILPEVPDIARPLVDHIIVICVDTESHTLNTDQMTELGLVHISRKTAQGVGPPGPHGWKLQEALQFLHFRIAEHAHLHSNREDSAGPLGNRFGSTRFTTFQELRVILEYLFNQEIETNEPELKGCKCPIVLIGHALKHDVENTTKPGLDYDITDNLTLVAKVDTQSLAREVKVWIPPSDMSTNEIGLRVLIEKLGFEHVDDHTACNDAARTMMCAIHMILPDGLLESDNPSMQAVANRVENLSKEMSSAPYGTVLVCTRCGWRDHSVEDCTANVTCAACKSFDIGPDHDENVHSHIETYCPHVARFKAWARRFRDASKKYGTNLKAFPEAVAEGPGLDAHPWSTWPEDVGWPLRELSDVLVGMNWVSDPPHLREPPAFARNMQAALGGLSVPPNGNWVMMAAHGSRNG</sequence>
<evidence type="ECO:0000313" key="1">
    <source>
        <dbReference type="EMBL" id="KAF2623542.1"/>
    </source>
</evidence>
<feature type="non-terminal residue" evidence="1">
    <location>
        <position position="450"/>
    </location>
</feature>
<protein>
    <submittedName>
        <fullName evidence="1">Uncharacterized protein</fullName>
    </submittedName>
</protein>
<keyword evidence="2" id="KW-1185">Reference proteome</keyword>
<proteinExistence type="predicted"/>
<comment type="caution">
    <text evidence="1">The sequence shown here is derived from an EMBL/GenBank/DDBJ whole genome shotgun (WGS) entry which is preliminary data.</text>
</comment>
<dbReference type="EMBL" id="MU006736">
    <property type="protein sequence ID" value="KAF2623542.1"/>
    <property type="molecule type" value="Genomic_DNA"/>
</dbReference>
<name>A0ACB6RRH6_9PLEO</name>
<reference evidence="1" key="1">
    <citation type="journal article" date="2020" name="Stud. Mycol.">
        <title>101 Dothideomycetes genomes: a test case for predicting lifestyles and emergence of pathogens.</title>
        <authorList>
            <person name="Haridas S."/>
            <person name="Albert R."/>
            <person name="Binder M."/>
            <person name="Bloem J."/>
            <person name="Labutti K."/>
            <person name="Salamov A."/>
            <person name="Andreopoulos B."/>
            <person name="Baker S."/>
            <person name="Barry K."/>
            <person name="Bills G."/>
            <person name="Bluhm B."/>
            <person name="Cannon C."/>
            <person name="Castanera R."/>
            <person name="Culley D."/>
            <person name="Daum C."/>
            <person name="Ezra D."/>
            <person name="Gonzalez J."/>
            <person name="Henrissat B."/>
            <person name="Kuo A."/>
            <person name="Liang C."/>
            <person name="Lipzen A."/>
            <person name="Lutzoni F."/>
            <person name="Magnuson J."/>
            <person name="Mondo S."/>
            <person name="Nolan M."/>
            <person name="Ohm R."/>
            <person name="Pangilinan J."/>
            <person name="Park H.-J."/>
            <person name="Ramirez L."/>
            <person name="Alfaro M."/>
            <person name="Sun H."/>
            <person name="Tritt A."/>
            <person name="Yoshinaga Y."/>
            <person name="Zwiers L.-H."/>
            <person name="Turgeon B."/>
            <person name="Goodwin S."/>
            <person name="Spatafora J."/>
            <person name="Crous P."/>
            <person name="Grigoriev I."/>
        </authorList>
    </citation>
    <scope>NUCLEOTIDE SEQUENCE</scope>
    <source>
        <strain evidence="1">CBS 525.71</strain>
    </source>
</reference>